<reference evidence="3" key="1">
    <citation type="journal article" date="2023" name="Front. Mar. Sci.">
        <title>A new Merluccius polli reference genome to investigate the effects of global change in West African waters.</title>
        <authorList>
            <person name="Mateo J.L."/>
            <person name="Blanco-Fernandez C."/>
            <person name="Garcia-Vazquez E."/>
            <person name="Machado-Schiaffino G."/>
        </authorList>
    </citation>
    <scope>NUCLEOTIDE SEQUENCE</scope>
    <source>
        <strain evidence="3">C29</strain>
        <tissue evidence="3">Fin</tissue>
    </source>
</reference>
<feature type="signal peptide" evidence="1">
    <location>
        <begin position="1"/>
        <end position="27"/>
    </location>
</feature>
<name>A0AA47PB69_MERPO</name>
<evidence type="ECO:0000259" key="2">
    <source>
        <dbReference type="Pfam" id="PF09004"/>
    </source>
</evidence>
<organism evidence="3 4">
    <name type="scientific">Merluccius polli</name>
    <name type="common">Benguela hake</name>
    <name type="synonym">Merluccius cadenati</name>
    <dbReference type="NCBI Taxonomy" id="89951"/>
    <lineage>
        <taxon>Eukaryota</taxon>
        <taxon>Metazoa</taxon>
        <taxon>Chordata</taxon>
        <taxon>Craniata</taxon>
        <taxon>Vertebrata</taxon>
        <taxon>Euteleostomi</taxon>
        <taxon>Actinopterygii</taxon>
        <taxon>Neopterygii</taxon>
        <taxon>Teleostei</taxon>
        <taxon>Neoteleostei</taxon>
        <taxon>Acanthomorphata</taxon>
        <taxon>Zeiogadaria</taxon>
        <taxon>Gadariae</taxon>
        <taxon>Gadiformes</taxon>
        <taxon>Gadoidei</taxon>
        <taxon>Merlucciidae</taxon>
        <taxon>Merluccius</taxon>
    </lineage>
</organism>
<dbReference type="GO" id="GO:0008168">
    <property type="term" value="F:methyltransferase activity"/>
    <property type="evidence" value="ECO:0007669"/>
    <property type="project" value="InterPro"/>
</dbReference>
<protein>
    <recommendedName>
        <fullName evidence="2">Alkylated DNA repair protein AlkB homologue 8 N-terminal domain-containing protein</fullName>
    </recommendedName>
</protein>
<evidence type="ECO:0000313" key="3">
    <source>
        <dbReference type="EMBL" id="KAK0155435.1"/>
    </source>
</evidence>
<keyword evidence="4" id="KW-1185">Reference proteome</keyword>
<evidence type="ECO:0000313" key="4">
    <source>
        <dbReference type="Proteomes" id="UP001174136"/>
    </source>
</evidence>
<comment type="caution">
    <text evidence="3">The sequence shown here is derived from an EMBL/GenBank/DDBJ whole genome shotgun (WGS) entry which is preliminary data.</text>
</comment>
<dbReference type="Proteomes" id="UP001174136">
    <property type="component" value="Unassembled WGS sequence"/>
</dbReference>
<dbReference type="Pfam" id="PF09004">
    <property type="entry name" value="ALKBH8_N"/>
    <property type="match status" value="1"/>
</dbReference>
<accession>A0AA47PB69</accession>
<sequence length="257" mass="29498">MVLMTMSLILSQITVVLIPLAPRYCHSAFRALWRPLSGVKVLCGGRVGALRSSLMSWGRMKVRGKKLNSCFPKRARILDRFLHRRSFLPIWKEPGKWFSWNTTEQKHTTKAQQRLYFLRKLKRAGLSSRLLSNFYRSTIERILCTGVTVWYGSCTAQDKKDLTRVVKTAQGIVGGPLPNLDSLYTSRLQKKARCIATDPTHPGYGLFVPLPSRKRYRHLNTRTNRLKNSFFPRASTDMVSLKPKDCRSESRMNGHPT</sequence>
<feature type="chain" id="PRO_5041284936" description="Alkylated DNA repair protein AlkB homologue 8 N-terminal domain-containing protein" evidence="1">
    <location>
        <begin position="28"/>
        <end position="257"/>
    </location>
</feature>
<keyword evidence="1" id="KW-0732">Signal</keyword>
<dbReference type="GO" id="GO:0016706">
    <property type="term" value="F:2-oxoglutarate-dependent dioxygenase activity"/>
    <property type="evidence" value="ECO:0007669"/>
    <property type="project" value="InterPro"/>
</dbReference>
<evidence type="ECO:0000256" key="1">
    <source>
        <dbReference type="SAM" id="SignalP"/>
    </source>
</evidence>
<dbReference type="EMBL" id="JAOPHQ010000286">
    <property type="protein sequence ID" value="KAK0155435.1"/>
    <property type="molecule type" value="Genomic_DNA"/>
</dbReference>
<feature type="domain" description="Alkylated DNA repair protein AlkB homologue 8 N-terminal" evidence="2">
    <location>
        <begin position="100"/>
        <end position="140"/>
    </location>
</feature>
<dbReference type="AlphaFoldDB" id="A0AA47PB69"/>
<gene>
    <name evidence="3" type="ORF">N1851_002162</name>
</gene>
<proteinExistence type="predicted"/>
<dbReference type="InterPro" id="IPR015095">
    <property type="entry name" value="AlkB_hom8_N"/>
</dbReference>